<evidence type="ECO:0000256" key="5">
    <source>
        <dbReference type="ARBA" id="ARBA00023004"/>
    </source>
</evidence>
<keyword evidence="8" id="KW-0812">Transmembrane</keyword>
<feature type="transmembrane region" description="Helical" evidence="8">
    <location>
        <begin position="170"/>
        <end position="190"/>
    </location>
</feature>
<name>A0A136IK50_9PEZI</name>
<keyword evidence="10" id="KW-1185">Reference proteome</keyword>
<organism evidence="9 10">
    <name type="scientific">Microdochium bolleyi</name>
    <dbReference type="NCBI Taxonomy" id="196109"/>
    <lineage>
        <taxon>Eukaryota</taxon>
        <taxon>Fungi</taxon>
        <taxon>Dikarya</taxon>
        <taxon>Ascomycota</taxon>
        <taxon>Pezizomycotina</taxon>
        <taxon>Sordariomycetes</taxon>
        <taxon>Xylariomycetidae</taxon>
        <taxon>Xylariales</taxon>
        <taxon>Microdochiaceae</taxon>
        <taxon>Microdochium</taxon>
    </lineage>
</organism>
<dbReference type="InterPro" id="IPR001128">
    <property type="entry name" value="Cyt_P450"/>
</dbReference>
<dbReference type="CDD" id="cd11058">
    <property type="entry name" value="CYP60B-like"/>
    <property type="match status" value="1"/>
</dbReference>
<dbReference type="GO" id="GO:0005506">
    <property type="term" value="F:iron ion binding"/>
    <property type="evidence" value="ECO:0007669"/>
    <property type="project" value="InterPro"/>
</dbReference>
<dbReference type="EMBL" id="KQ964294">
    <property type="protein sequence ID" value="KXJ85148.1"/>
    <property type="molecule type" value="Genomic_DNA"/>
</dbReference>
<keyword evidence="5 6" id="KW-0408">Iron</keyword>
<keyword evidence="3 6" id="KW-0349">Heme</keyword>
<evidence type="ECO:0000256" key="6">
    <source>
        <dbReference type="PIRSR" id="PIRSR602401-1"/>
    </source>
</evidence>
<protein>
    <submittedName>
        <fullName evidence="9">Benzoate 4-monooxygenase cytochrome P450</fullName>
    </submittedName>
</protein>
<dbReference type="PRINTS" id="PR00385">
    <property type="entry name" value="P450"/>
</dbReference>
<dbReference type="GO" id="GO:0016705">
    <property type="term" value="F:oxidoreductase activity, acting on paired donors, with incorporation or reduction of molecular oxygen"/>
    <property type="evidence" value="ECO:0007669"/>
    <property type="project" value="InterPro"/>
</dbReference>
<evidence type="ECO:0000256" key="8">
    <source>
        <dbReference type="SAM" id="Phobius"/>
    </source>
</evidence>
<evidence type="ECO:0000256" key="2">
    <source>
        <dbReference type="ARBA" id="ARBA00010617"/>
    </source>
</evidence>
<dbReference type="InterPro" id="IPR017972">
    <property type="entry name" value="Cyt_P450_CS"/>
</dbReference>
<gene>
    <name evidence="9" type="ORF">Micbo1qcDRAFT_186753</name>
</gene>
<dbReference type="PROSITE" id="PS00086">
    <property type="entry name" value="CYTOCHROME_P450"/>
    <property type="match status" value="1"/>
</dbReference>
<dbReference type="GO" id="GO:0020037">
    <property type="term" value="F:heme binding"/>
    <property type="evidence" value="ECO:0007669"/>
    <property type="project" value="InterPro"/>
</dbReference>
<dbReference type="PANTHER" id="PTHR24305:SF210">
    <property type="entry name" value="CYTOCHROME P450 MONOOXYGENASE ASQL-RELATED"/>
    <property type="match status" value="1"/>
</dbReference>
<keyword evidence="8" id="KW-0472">Membrane</keyword>
<dbReference type="SUPFAM" id="SSF48264">
    <property type="entry name" value="Cytochrome P450"/>
    <property type="match status" value="1"/>
</dbReference>
<accession>A0A136IK50</accession>
<evidence type="ECO:0000256" key="4">
    <source>
        <dbReference type="ARBA" id="ARBA00022723"/>
    </source>
</evidence>
<dbReference type="Gene3D" id="1.10.630.10">
    <property type="entry name" value="Cytochrome P450"/>
    <property type="match status" value="1"/>
</dbReference>
<evidence type="ECO:0000313" key="10">
    <source>
        <dbReference type="Proteomes" id="UP000070501"/>
    </source>
</evidence>
<dbReference type="GO" id="GO:0004497">
    <property type="term" value="F:monooxygenase activity"/>
    <property type="evidence" value="ECO:0007669"/>
    <property type="project" value="UniProtKB-KW"/>
</dbReference>
<dbReference type="PRINTS" id="PR00463">
    <property type="entry name" value="EP450I"/>
</dbReference>
<dbReference type="PANTHER" id="PTHR24305">
    <property type="entry name" value="CYTOCHROME P450"/>
    <property type="match status" value="1"/>
</dbReference>
<proteinExistence type="inferred from homology"/>
<dbReference type="OrthoDB" id="1470350at2759"/>
<comment type="cofactor">
    <cofactor evidence="1 6">
        <name>heme</name>
        <dbReference type="ChEBI" id="CHEBI:30413"/>
    </cofactor>
</comment>
<dbReference type="InterPro" id="IPR036396">
    <property type="entry name" value="Cyt_P450_sf"/>
</dbReference>
<feature type="binding site" description="axial binding residue" evidence="6">
    <location>
        <position position="407"/>
    </location>
    <ligand>
        <name>heme</name>
        <dbReference type="ChEBI" id="CHEBI:30413"/>
    </ligand>
    <ligandPart>
        <name>Fe</name>
        <dbReference type="ChEBI" id="CHEBI:18248"/>
    </ligandPart>
</feature>
<evidence type="ECO:0000313" key="9">
    <source>
        <dbReference type="EMBL" id="KXJ85148.1"/>
    </source>
</evidence>
<evidence type="ECO:0000256" key="1">
    <source>
        <dbReference type="ARBA" id="ARBA00001971"/>
    </source>
</evidence>
<dbReference type="Pfam" id="PF00067">
    <property type="entry name" value="p450"/>
    <property type="match status" value="2"/>
</dbReference>
<dbReference type="Proteomes" id="UP000070501">
    <property type="component" value="Unassembled WGS sequence"/>
</dbReference>
<comment type="similarity">
    <text evidence="2 7">Belongs to the cytochrome P450 family.</text>
</comment>
<dbReference type="InterPro" id="IPR002401">
    <property type="entry name" value="Cyt_P450_E_grp-I"/>
</dbReference>
<sequence length="462" mass="52675">MPWTIYSVIFHQLASFPGPRFAAISRFPYWIQVFRGRDQHWVHALHEKYGPVVRYGPTDLSFSSAQAWRDVYGHVKGRSSQAKADDYGLQPANGVRSILMCNDENHARVRRIFAPAFSDRALRKQEHIFKRYVELLVEKVEQAISKHEDSSPRLEMTKYMNYVTFDLSPWVASIFAMISLLPISLFMEYYPLLSSLLRRFEPKWLRDIRDEHFNHSVERVDQRLREGSDGPDIWNLVMNKTDSGEQLTLGEMHSNADVFMLAGTETTATLLSGLLYYLGCSSAKLQRLAHEIRNSHDSVEDMTFDSLARLPYLNACVKEGLRIYPPVPSGAPRIVQDCGVAIAGQWVAGGTRVLFSQYAAHHSSANFGEPGTFAPERWLKDENNDSNRFTKDDKEARPPFGLGPRSCLGKSMALHESKLILAALLFRFDFRLAEDSRGWMDQKAHALWVKPALVCHVSLHVQ</sequence>
<dbReference type="InterPro" id="IPR050121">
    <property type="entry name" value="Cytochrome_P450_monoxygenase"/>
</dbReference>
<reference evidence="10" key="1">
    <citation type="submission" date="2016-02" db="EMBL/GenBank/DDBJ databases">
        <title>Draft genome sequence of Microdochium bolleyi, a fungal endophyte of beachgrass.</title>
        <authorList>
            <consortium name="DOE Joint Genome Institute"/>
            <person name="David A.S."/>
            <person name="May G."/>
            <person name="Haridas S."/>
            <person name="Lim J."/>
            <person name="Wang M."/>
            <person name="Labutti K."/>
            <person name="Lipzen A."/>
            <person name="Barry K."/>
            <person name="Grigoriev I.V."/>
        </authorList>
    </citation>
    <scope>NUCLEOTIDE SEQUENCE [LARGE SCALE GENOMIC DNA]</scope>
    <source>
        <strain evidence="10">J235TASD1</strain>
    </source>
</reference>
<keyword evidence="7 9" id="KW-0503">Monooxygenase</keyword>
<evidence type="ECO:0000256" key="3">
    <source>
        <dbReference type="ARBA" id="ARBA00022617"/>
    </source>
</evidence>
<evidence type="ECO:0000256" key="7">
    <source>
        <dbReference type="RuleBase" id="RU000461"/>
    </source>
</evidence>
<keyword evidence="7" id="KW-0560">Oxidoreductase</keyword>
<keyword evidence="4 6" id="KW-0479">Metal-binding</keyword>
<dbReference type="AlphaFoldDB" id="A0A136IK50"/>
<keyword evidence="8" id="KW-1133">Transmembrane helix</keyword>
<dbReference type="STRING" id="196109.A0A136IK50"/>
<dbReference type="InParanoid" id="A0A136IK50"/>